<accession>A0ACB8F554</accession>
<comment type="caution">
    <text evidence="1">The sequence shown here is derived from an EMBL/GenBank/DDBJ whole genome shotgun (WGS) entry which is preliminary data.</text>
</comment>
<evidence type="ECO:0000313" key="2">
    <source>
        <dbReference type="Proteomes" id="UP000827872"/>
    </source>
</evidence>
<dbReference type="EMBL" id="CM037618">
    <property type="protein sequence ID" value="KAH8000209.1"/>
    <property type="molecule type" value="Genomic_DNA"/>
</dbReference>
<keyword evidence="2" id="KW-1185">Reference proteome</keyword>
<evidence type="ECO:0000313" key="1">
    <source>
        <dbReference type="EMBL" id="KAH8000209.1"/>
    </source>
</evidence>
<organism evidence="1 2">
    <name type="scientific">Sphaerodactylus townsendi</name>
    <dbReference type="NCBI Taxonomy" id="933632"/>
    <lineage>
        <taxon>Eukaryota</taxon>
        <taxon>Metazoa</taxon>
        <taxon>Chordata</taxon>
        <taxon>Craniata</taxon>
        <taxon>Vertebrata</taxon>
        <taxon>Euteleostomi</taxon>
        <taxon>Lepidosauria</taxon>
        <taxon>Squamata</taxon>
        <taxon>Bifurcata</taxon>
        <taxon>Gekkota</taxon>
        <taxon>Sphaerodactylidae</taxon>
        <taxon>Sphaerodactylus</taxon>
    </lineage>
</organism>
<protein>
    <submittedName>
        <fullName evidence="1">Uncharacterized protein</fullName>
    </submittedName>
</protein>
<gene>
    <name evidence="1" type="ORF">K3G42_023307</name>
</gene>
<dbReference type="Proteomes" id="UP000827872">
    <property type="component" value="Linkage Group LG05"/>
</dbReference>
<name>A0ACB8F554_9SAUR</name>
<reference evidence="1" key="1">
    <citation type="submission" date="2021-08" db="EMBL/GenBank/DDBJ databases">
        <title>The first chromosome-level gecko genome reveals the dynamic sex chromosomes of Neotropical dwarf geckos (Sphaerodactylidae: Sphaerodactylus).</title>
        <authorList>
            <person name="Pinto B.J."/>
            <person name="Keating S.E."/>
            <person name="Gamble T."/>
        </authorList>
    </citation>
    <scope>NUCLEOTIDE SEQUENCE</scope>
    <source>
        <strain evidence="1">TG3544</strain>
    </source>
</reference>
<sequence length="123" mass="13554">MSCAEDELTSPFVLSGFSSVVICSGLDIEGALQRSLANTGCQDVMHLDRCCMKMYFLSNCFAPPVLTASLTGFLYKRLPIPLSSGSRMLEQSVGEWLESIGLQQYESKLLLNGFDDVRFLIVT</sequence>
<proteinExistence type="predicted"/>